<dbReference type="NCBIfam" id="NF007697">
    <property type="entry name" value="PRK10378.1"/>
    <property type="match status" value="1"/>
</dbReference>
<organism evidence="6 7">
    <name type="scientific">Paroceanicella profunda</name>
    <dbReference type="NCBI Taxonomy" id="2579971"/>
    <lineage>
        <taxon>Bacteria</taxon>
        <taxon>Pseudomonadati</taxon>
        <taxon>Pseudomonadota</taxon>
        <taxon>Alphaproteobacteria</taxon>
        <taxon>Rhodobacterales</taxon>
        <taxon>Paracoccaceae</taxon>
        <taxon>Paroceanicella</taxon>
    </lineage>
</organism>
<dbReference type="InterPro" id="IPR050894">
    <property type="entry name" value="EfeM/EfeO_iron_uptake"/>
</dbReference>
<feature type="chain" id="PRO_5023046170" evidence="4">
    <location>
        <begin position="25"/>
        <end position="276"/>
    </location>
</feature>
<geneLocation type="plasmid" evidence="7">
    <name>pd4m1b</name>
</geneLocation>
<dbReference type="InterPro" id="IPR034981">
    <property type="entry name" value="Imelysin-like_EfeO/Algp7"/>
</dbReference>
<dbReference type="GO" id="GO:0030313">
    <property type="term" value="C:cell envelope"/>
    <property type="evidence" value="ECO:0007669"/>
    <property type="project" value="UniProtKB-SubCell"/>
</dbReference>
<evidence type="ECO:0000256" key="2">
    <source>
        <dbReference type="ARBA" id="ARBA00005989"/>
    </source>
</evidence>
<dbReference type="Gene3D" id="1.20.1420.20">
    <property type="entry name" value="M75 peptidase, HXXE motif"/>
    <property type="match status" value="1"/>
</dbReference>
<keyword evidence="7" id="KW-1185">Reference proteome</keyword>
<feature type="signal peptide" evidence="4">
    <location>
        <begin position="1"/>
        <end position="24"/>
    </location>
</feature>
<dbReference type="CDD" id="cd14656">
    <property type="entry name" value="Imelysin-like_EfeO"/>
    <property type="match status" value="1"/>
</dbReference>
<name>A0A5B8G342_9RHOB</name>
<evidence type="ECO:0000259" key="5">
    <source>
        <dbReference type="Pfam" id="PF09375"/>
    </source>
</evidence>
<keyword evidence="3 4" id="KW-0732">Signal</keyword>
<sequence length="276" mass="30043">MTLKQALATGTLLAVAGLGAPLLAATQEVTLDLVEPITDYKLYVSDRTAQLVEDTGALVAAIHAGDLEKAKALYAPTRTSYEEIEPIAELFADLDASIDARADDYETAEKDPAFTGFHRIEYGLWVEKDTAAIAGYADRLMADVKDLDQRIAALTFPPETVVGGAAALMEEVAASKVSGEEDRYSRTDLWDFQANTDGAKKVFELVRPLIEPTDPAFVSTVQSNFDDVDQTLAHYRTANGFEDYEELSDQDRTLLSARVNTLAEDLSTLRGKLGLD</sequence>
<evidence type="ECO:0000256" key="3">
    <source>
        <dbReference type="ARBA" id="ARBA00022729"/>
    </source>
</evidence>
<dbReference type="KEGG" id="ppru:FDP22_21250"/>
<gene>
    <name evidence="6" type="primary">efeO</name>
    <name evidence="6" type="ORF">FDP22_21250</name>
</gene>
<comment type="similarity">
    <text evidence="2">Belongs to the EfeM/EfeO family.</text>
</comment>
<proteinExistence type="inferred from homology"/>
<dbReference type="NCBIfam" id="NF041757">
    <property type="entry name" value="EfeO"/>
    <property type="match status" value="1"/>
</dbReference>
<dbReference type="Pfam" id="PF09375">
    <property type="entry name" value="Peptidase_M75"/>
    <property type="match status" value="1"/>
</dbReference>
<evidence type="ECO:0000313" key="6">
    <source>
        <dbReference type="EMBL" id="QDL94524.1"/>
    </source>
</evidence>
<evidence type="ECO:0000256" key="1">
    <source>
        <dbReference type="ARBA" id="ARBA00004196"/>
    </source>
</evidence>
<dbReference type="InterPro" id="IPR053377">
    <property type="entry name" value="Iron_uptake_EfeM/EfeO"/>
</dbReference>
<dbReference type="InterPro" id="IPR038352">
    <property type="entry name" value="Imelysin_sf"/>
</dbReference>
<dbReference type="Proteomes" id="UP000305888">
    <property type="component" value="Plasmid pD4M1B"/>
</dbReference>
<dbReference type="AlphaFoldDB" id="A0A5B8G342"/>
<keyword evidence="6" id="KW-0614">Plasmid</keyword>
<dbReference type="PANTHER" id="PTHR39192:SF1">
    <property type="entry name" value="IRON UPTAKE SYSTEM COMPONENT EFEO"/>
    <property type="match status" value="1"/>
</dbReference>
<evidence type="ECO:0000313" key="7">
    <source>
        <dbReference type="Proteomes" id="UP000305888"/>
    </source>
</evidence>
<dbReference type="PANTHER" id="PTHR39192">
    <property type="entry name" value="IRON UPTAKE SYSTEM COMPONENT EFEO"/>
    <property type="match status" value="1"/>
</dbReference>
<dbReference type="OrthoDB" id="7348379at2"/>
<protein>
    <submittedName>
        <fullName evidence="6">Iron uptake system protein EfeO</fullName>
    </submittedName>
</protein>
<dbReference type="InterPro" id="IPR018976">
    <property type="entry name" value="Imelysin-like"/>
</dbReference>
<dbReference type="EMBL" id="CP040820">
    <property type="protein sequence ID" value="QDL94524.1"/>
    <property type="molecule type" value="Genomic_DNA"/>
</dbReference>
<evidence type="ECO:0000256" key="4">
    <source>
        <dbReference type="SAM" id="SignalP"/>
    </source>
</evidence>
<reference evidence="6 7" key="1">
    <citation type="submission" date="2019-06" db="EMBL/GenBank/DDBJ databases">
        <title>Genome sequence of Rhodobacteraceae bacterium D4M1.</title>
        <authorList>
            <person name="Cao J."/>
        </authorList>
    </citation>
    <scope>NUCLEOTIDE SEQUENCE [LARGE SCALE GENOMIC DNA]</scope>
    <source>
        <strain evidence="6 7">D4M1</strain>
        <plasmid evidence="7">pd4m1b</plasmid>
    </source>
</reference>
<accession>A0A5B8G342</accession>
<feature type="domain" description="Imelysin-like" evidence="5">
    <location>
        <begin position="38"/>
        <end position="268"/>
    </location>
</feature>
<comment type="subcellular location">
    <subcellularLocation>
        <location evidence="1">Cell envelope</location>
    </subcellularLocation>
</comment>